<proteinExistence type="predicted"/>
<evidence type="ECO:0000313" key="3">
    <source>
        <dbReference type="Proteomes" id="UP001152320"/>
    </source>
</evidence>
<dbReference type="InterPro" id="IPR011607">
    <property type="entry name" value="MGS-like_dom"/>
</dbReference>
<dbReference type="AlphaFoldDB" id="A0A9Q0Y9K6"/>
<protein>
    <submittedName>
        <fullName evidence="2">Carbamoyl-phosphate synthase [ammonia], mitochondrial</fullName>
    </submittedName>
</protein>
<gene>
    <name evidence="2" type="ORF">HOLleu_43384</name>
</gene>
<sequence length="143" mass="16627">MEEVEREYPPVTRLIQERTIGLVINHPNHNTKFVKDNYLIRRFAVDSGVPLLTDFELFATEKTAKYLQDHNIPASSVVWPLAVMEEEEREYPPATSCLPLRRQPSIFKITTSLHLLWSGLLLSWKKRRGNIHLPPECEMLICC</sequence>
<feature type="domain" description="MGS-like" evidence="1">
    <location>
        <begin position="11"/>
        <end position="53"/>
    </location>
</feature>
<evidence type="ECO:0000259" key="1">
    <source>
        <dbReference type="Pfam" id="PF02142"/>
    </source>
</evidence>
<dbReference type="Proteomes" id="UP001152320">
    <property type="component" value="Unassembled WGS sequence"/>
</dbReference>
<keyword evidence="3" id="KW-1185">Reference proteome</keyword>
<accession>A0A9Q0Y9K6</accession>
<comment type="caution">
    <text evidence="2">The sequence shown here is derived from an EMBL/GenBank/DDBJ whole genome shotgun (WGS) entry which is preliminary data.</text>
</comment>
<organism evidence="2 3">
    <name type="scientific">Holothuria leucospilota</name>
    <name type="common">Black long sea cucumber</name>
    <name type="synonym">Mertensiothuria leucospilota</name>
    <dbReference type="NCBI Taxonomy" id="206669"/>
    <lineage>
        <taxon>Eukaryota</taxon>
        <taxon>Metazoa</taxon>
        <taxon>Echinodermata</taxon>
        <taxon>Eleutherozoa</taxon>
        <taxon>Echinozoa</taxon>
        <taxon>Holothuroidea</taxon>
        <taxon>Aspidochirotacea</taxon>
        <taxon>Aspidochirotida</taxon>
        <taxon>Holothuriidae</taxon>
        <taxon>Holothuria</taxon>
    </lineage>
</organism>
<evidence type="ECO:0000313" key="2">
    <source>
        <dbReference type="EMBL" id="KAJ8018562.1"/>
    </source>
</evidence>
<reference evidence="2" key="1">
    <citation type="submission" date="2021-10" db="EMBL/GenBank/DDBJ databases">
        <title>Tropical sea cucumber genome reveals ecological adaptation and Cuvierian tubules defense mechanism.</title>
        <authorList>
            <person name="Chen T."/>
        </authorList>
    </citation>
    <scope>NUCLEOTIDE SEQUENCE</scope>
    <source>
        <strain evidence="2">Nanhai2018</strain>
        <tissue evidence="2">Muscle</tissue>
    </source>
</reference>
<dbReference type="InterPro" id="IPR036914">
    <property type="entry name" value="MGS-like_dom_sf"/>
</dbReference>
<dbReference type="EMBL" id="JAIZAY010000289">
    <property type="protein sequence ID" value="KAJ8018562.1"/>
    <property type="molecule type" value="Genomic_DNA"/>
</dbReference>
<dbReference type="SUPFAM" id="SSF52335">
    <property type="entry name" value="Methylglyoxal synthase-like"/>
    <property type="match status" value="1"/>
</dbReference>
<dbReference type="Pfam" id="PF02142">
    <property type="entry name" value="MGS"/>
    <property type="match status" value="1"/>
</dbReference>
<dbReference type="Gene3D" id="3.40.50.1380">
    <property type="entry name" value="Methylglyoxal synthase-like domain"/>
    <property type="match status" value="2"/>
</dbReference>
<name>A0A9Q0Y9K6_HOLLE</name>
<dbReference type="OrthoDB" id="434at2759"/>